<dbReference type="PANTHER" id="PTHR37166">
    <property type="entry name" value="PROTEIN FLAG"/>
    <property type="match status" value="1"/>
</dbReference>
<dbReference type="PANTHER" id="PTHR37166:SF1">
    <property type="entry name" value="PROTEIN FLAG"/>
    <property type="match status" value="1"/>
</dbReference>
<feature type="region of interest" description="Disordered" evidence="1">
    <location>
        <begin position="1"/>
        <end position="52"/>
    </location>
</feature>
<protein>
    <submittedName>
        <fullName evidence="2">Flagellar protein FlaG protein</fullName>
    </submittedName>
</protein>
<dbReference type="Gene3D" id="3.30.160.170">
    <property type="entry name" value="FlaG-like"/>
    <property type="match status" value="1"/>
</dbReference>
<organism evidence="2 3">
    <name type="scientific">Acetohalobium arabaticum (strain ATCC 49924 / DSM 5501 / Z-7288)</name>
    <dbReference type="NCBI Taxonomy" id="574087"/>
    <lineage>
        <taxon>Bacteria</taxon>
        <taxon>Bacillati</taxon>
        <taxon>Bacillota</taxon>
        <taxon>Clostridia</taxon>
        <taxon>Halanaerobiales</taxon>
        <taxon>Halobacteroidaceae</taxon>
        <taxon>Acetohalobium</taxon>
    </lineage>
</organism>
<proteinExistence type="predicted"/>
<dbReference type="EMBL" id="CP002105">
    <property type="protein sequence ID" value="ADL11810.1"/>
    <property type="molecule type" value="Genomic_DNA"/>
</dbReference>
<feature type="compositionally biased region" description="Polar residues" evidence="1">
    <location>
        <begin position="1"/>
        <end position="16"/>
    </location>
</feature>
<dbReference type="InterPro" id="IPR005186">
    <property type="entry name" value="FlaG"/>
</dbReference>
<keyword evidence="2" id="KW-0282">Flagellum</keyword>
<reference evidence="2 3" key="1">
    <citation type="journal article" date="2010" name="Stand. Genomic Sci.">
        <title>Complete genome sequence of Acetohalobium arabaticum type strain (Z-7288).</title>
        <authorList>
            <person name="Sikorski J."/>
            <person name="Lapidus A."/>
            <person name="Chertkov O."/>
            <person name="Lucas S."/>
            <person name="Copeland A."/>
            <person name="Glavina Del Rio T."/>
            <person name="Nolan M."/>
            <person name="Tice H."/>
            <person name="Cheng J.F."/>
            <person name="Han C."/>
            <person name="Brambilla E."/>
            <person name="Pitluck S."/>
            <person name="Liolios K."/>
            <person name="Ivanova N."/>
            <person name="Mavromatis K."/>
            <person name="Mikhailova N."/>
            <person name="Pati A."/>
            <person name="Bruce D."/>
            <person name="Detter C."/>
            <person name="Tapia R."/>
            <person name="Goodwin L."/>
            <person name="Chen A."/>
            <person name="Palaniappan K."/>
            <person name="Land M."/>
            <person name="Hauser L."/>
            <person name="Chang Y.J."/>
            <person name="Jeffries C.D."/>
            <person name="Rohde M."/>
            <person name="Goker M."/>
            <person name="Spring S."/>
            <person name="Woyke T."/>
            <person name="Bristow J."/>
            <person name="Eisen J.A."/>
            <person name="Markowitz V."/>
            <person name="Hugenholtz P."/>
            <person name="Kyrpides N.C."/>
            <person name="Klenk H.P."/>
        </authorList>
    </citation>
    <scope>NUCLEOTIDE SEQUENCE [LARGE SCALE GENOMIC DNA]</scope>
    <source>
        <strain evidence="3">ATCC 49924 / DSM 5501 / Z-7288</strain>
    </source>
</reference>
<feature type="compositionally biased region" description="Basic and acidic residues" evidence="1">
    <location>
        <begin position="41"/>
        <end position="52"/>
    </location>
</feature>
<gene>
    <name evidence="2" type="ordered locus">Acear_0260</name>
</gene>
<dbReference type="eggNOG" id="COG1334">
    <property type="taxonomic scope" value="Bacteria"/>
</dbReference>
<dbReference type="Pfam" id="PF03646">
    <property type="entry name" value="FlaG"/>
    <property type="match status" value="1"/>
</dbReference>
<dbReference type="KEGG" id="aar:Acear_0260"/>
<evidence type="ECO:0000256" key="1">
    <source>
        <dbReference type="SAM" id="MobiDB-lite"/>
    </source>
</evidence>
<sequence>MKVSEVSNNQPTSSEQSKTRQIESTSQKDKVDLQAGEEETKEQKTDEKKVTEENVKDGIEKLNETVQTFHEELKFEMHKESERMMTKVVNTEKHEVIKEIPPKEVLDMIGRIKDMVGLILDEKI</sequence>
<dbReference type="HOGENOM" id="CLU_120910_3_2_9"/>
<dbReference type="SUPFAM" id="SSF160214">
    <property type="entry name" value="FlaG-like"/>
    <property type="match status" value="1"/>
</dbReference>
<name>D9QTP6_ACEAZ</name>
<dbReference type="InterPro" id="IPR035924">
    <property type="entry name" value="FlaG-like_sf"/>
</dbReference>
<dbReference type="STRING" id="574087.Acear_0260"/>
<keyword evidence="2" id="KW-0966">Cell projection</keyword>
<feature type="compositionally biased region" description="Basic and acidic residues" evidence="1">
    <location>
        <begin position="17"/>
        <end position="32"/>
    </location>
</feature>
<evidence type="ECO:0000313" key="3">
    <source>
        <dbReference type="Proteomes" id="UP000001661"/>
    </source>
</evidence>
<keyword evidence="2" id="KW-0969">Cilium</keyword>
<evidence type="ECO:0000313" key="2">
    <source>
        <dbReference type="EMBL" id="ADL11810.1"/>
    </source>
</evidence>
<dbReference type="RefSeq" id="WP_013277256.1">
    <property type="nucleotide sequence ID" value="NC_014378.1"/>
</dbReference>
<accession>D9QTP6</accession>
<dbReference type="Proteomes" id="UP000001661">
    <property type="component" value="Chromosome"/>
</dbReference>
<keyword evidence="3" id="KW-1185">Reference proteome</keyword>
<dbReference type="AlphaFoldDB" id="D9QTP6"/>